<sequence length="531" mass="60073">MEPTSSFNTNSIPTDDVPNMLATLIQSQQSLTSLINNLKEDVDRMKVSTSNPSPNVRIKVKDSQIQKPQGSEKKLHRAKSEPPPSSSPSPYKTCKPSPPSSSQKTTTKPPAKRNPLQMQTSDFPPDFRGVKEALFVHVKVLWGIVEQNGVPTAPGEETLVKFYRKFSSESDITTVIKDSSAPNLVDEDSILTLAREKIQKRKLGRGIANLSDSYIGFIRGALARLGITIWCPNLAQNRDDLYNVACRIVAVTTFQQIAVAGAYDYMSLNHSYLMQSLLLQKSYDHFVHYVMKSKFDREQRFQGSIKNEAQKKIWNKNRSRLRDARLDYAIFNKFPKRYKELLKTLAPIAMMIMGQAEKNEGNITRKRTRCLPKVPVESQNVKPPKGLPIDFYSIKWFQMLSHAQKQIMANCNNVAFLLVPEEALKSKRHPDEKLSDKNFSKKYRDVVVEPYDLQEFESEPSDEEDDEGNSIDLNGPSPDESEAESDGLYAPGEYEYEDDEFIYNGESDISNDEKSASGQSDKEEAMEGVEE</sequence>
<comment type="caution">
    <text evidence="2">The sequence shown here is derived from an EMBL/GenBank/DDBJ whole genome shotgun (WGS) entry which is preliminary data.</text>
</comment>
<name>A0A9Q3H352_9BASI</name>
<proteinExistence type="predicted"/>
<feature type="region of interest" description="Disordered" evidence="1">
    <location>
        <begin position="45"/>
        <end position="124"/>
    </location>
</feature>
<keyword evidence="3" id="KW-1185">Reference proteome</keyword>
<feature type="compositionally biased region" description="Basic and acidic residues" evidence="1">
    <location>
        <begin position="511"/>
        <end position="525"/>
    </location>
</feature>
<feature type="region of interest" description="Disordered" evidence="1">
    <location>
        <begin position="455"/>
        <end position="531"/>
    </location>
</feature>
<feature type="compositionally biased region" description="Low complexity" evidence="1">
    <location>
        <begin position="88"/>
        <end position="109"/>
    </location>
</feature>
<feature type="compositionally biased region" description="Acidic residues" evidence="1">
    <location>
        <begin position="455"/>
        <end position="469"/>
    </location>
</feature>
<reference evidence="2" key="1">
    <citation type="submission" date="2021-03" db="EMBL/GenBank/DDBJ databases">
        <title>Draft genome sequence of rust myrtle Austropuccinia psidii MF-1, a brazilian biotype.</title>
        <authorList>
            <person name="Quecine M.C."/>
            <person name="Pachon D.M.R."/>
            <person name="Bonatelli M.L."/>
            <person name="Correr F.H."/>
            <person name="Franceschini L.M."/>
            <person name="Leite T.F."/>
            <person name="Margarido G.R.A."/>
            <person name="Almeida C.A."/>
            <person name="Ferrarezi J.A."/>
            <person name="Labate C.A."/>
        </authorList>
    </citation>
    <scope>NUCLEOTIDE SEQUENCE</scope>
    <source>
        <strain evidence="2">MF-1</strain>
    </source>
</reference>
<organism evidence="2 3">
    <name type="scientific">Austropuccinia psidii MF-1</name>
    <dbReference type="NCBI Taxonomy" id="1389203"/>
    <lineage>
        <taxon>Eukaryota</taxon>
        <taxon>Fungi</taxon>
        <taxon>Dikarya</taxon>
        <taxon>Basidiomycota</taxon>
        <taxon>Pucciniomycotina</taxon>
        <taxon>Pucciniomycetes</taxon>
        <taxon>Pucciniales</taxon>
        <taxon>Sphaerophragmiaceae</taxon>
        <taxon>Austropuccinia</taxon>
    </lineage>
</organism>
<evidence type="ECO:0000256" key="1">
    <source>
        <dbReference type="SAM" id="MobiDB-lite"/>
    </source>
</evidence>
<gene>
    <name evidence="2" type="ORF">O181_027360</name>
</gene>
<protein>
    <submittedName>
        <fullName evidence="2">Uncharacterized protein</fullName>
    </submittedName>
</protein>
<dbReference type="EMBL" id="AVOT02009227">
    <property type="protein sequence ID" value="MBW0487645.1"/>
    <property type="molecule type" value="Genomic_DNA"/>
</dbReference>
<evidence type="ECO:0000313" key="3">
    <source>
        <dbReference type="Proteomes" id="UP000765509"/>
    </source>
</evidence>
<dbReference type="AlphaFoldDB" id="A0A9Q3H352"/>
<dbReference type="OrthoDB" id="2517477at2759"/>
<dbReference type="Proteomes" id="UP000765509">
    <property type="component" value="Unassembled WGS sequence"/>
</dbReference>
<evidence type="ECO:0000313" key="2">
    <source>
        <dbReference type="EMBL" id="MBW0487645.1"/>
    </source>
</evidence>
<accession>A0A9Q3H352</accession>